<proteinExistence type="predicted"/>
<keyword evidence="2" id="KW-1185">Reference proteome</keyword>
<reference evidence="2" key="1">
    <citation type="journal article" date="2019" name="Int. J. Syst. Evol. Microbiol.">
        <title>The Global Catalogue of Microorganisms (GCM) 10K type strain sequencing project: providing services to taxonomists for standard genome sequencing and annotation.</title>
        <authorList>
            <consortium name="The Broad Institute Genomics Platform"/>
            <consortium name="The Broad Institute Genome Sequencing Center for Infectious Disease"/>
            <person name="Wu L."/>
            <person name="Ma J."/>
        </authorList>
    </citation>
    <scope>NUCLEOTIDE SEQUENCE [LARGE SCALE GENOMIC DNA]</scope>
    <source>
        <strain evidence="2">JCM 32206</strain>
    </source>
</reference>
<comment type="caution">
    <text evidence="1">The sequence shown here is derived from an EMBL/GenBank/DDBJ whole genome shotgun (WGS) entry which is preliminary data.</text>
</comment>
<dbReference type="EMBL" id="BAABFB010000066">
    <property type="protein sequence ID" value="GAA4486235.1"/>
    <property type="molecule type" value="Genomic_DNA"/>
</dbReference>
<organism evidence="1 2">
    <name type="scientific">Rhodococcus olei</name>
    <dbReference type="NCBI Taxonomy" id="2161675"/>
    <lineage>
        <taxon>Bacteria</taxon>
        <taxon>Bacillati</taxon>
        <taxon>Actinomycetota</taxon>
        <taxon>Actinomycetes</taxon>
        <taxon>Mycobacteriales</taxon>
        <taxon>Nocardiaceae</taxon>
        <taxon>Rhodococcus</taxon>
    </lineage>
</organism>
<protein>
    <submittedName>
        <fullName evidence="1">Uncharacterized protein</fullName>
    </submittedName>
</protein>
<accession>A0ABP8PHF1</accession>
<evidence type="ECO:0000313" key="2">
    <source>
        <dbReference type="Proteomes" id="UP001501183"/>
    </source>
</evidence>
<sequence>MGSIETLPIALLTGVLGVAPVAESFIGSTTGDHFIGSTV</sequence>
<name>A0ABP8PHF1_9NOCA</name>
<gene>
    <name evidence="1" type="ORF">GCM10023094_42250</name>
</gene>
<dbReference type="Proteomes" id="UP001501183">
    <property type="component" value="Unassembled WGS sequence"/>
</dbReference>
<evidence type="ECO:0000313" key="1">
    <source>
        <dbReference type="EMBL" id="GAA4486235.1"/>
    </source>
</evidence>